<evidence type="ECO:0000256" key="3">
    <source>
        <dbReference type="ARBA" id="ARBA00022723"/>
    </source>
</evidence>
<comment type="similarity">
    <text evidence="6">Belongs to the inorganic carbon transporter (TC 9.A.2) DabA family.</text>
</comment>
<evidence type="ECO:0000256" key="1">
    <source>
        <dbReference type="ARBA" id="ARBA00022448"/>
    </source>
</evidence>
<dbReference type="InterPro" id="IPR018752">
    <property type="entry name" value="DabA"/>
</dbReference>
<evidence type="ECO:0000313" key="8">
    <source>
        <dbReference type="Proteomes" id="UP000199561"/>
    </source>
</evidence>
<keyword evidence="5 6" id="KW-0472">Membrane</keyword>
<dbReference type="GO" id="GO:0008270">
    <property type="term" value="F:zinc ion binding"/>
    <property type="evidence" value="ECO:0007669"/>
    <property type="project" value="UniProtKB-UniRule"/>
</dbReference>
<feature type="binding site" evidence="6">
    <location>
        <position position="803"/>
    </location>
    <ligand>
        <name>Zn(2+)</name>
        <dbReference type="ChEBI" id="CHEBI:29105"/>
    </ligand>
</feature>
<evidence type="ECO:0000256" key="4">
    <source>
        <dbReference type="ARBA" id="ARBA00022833"/>
    </source>
</evidence>
<comment type="function">
    <text evidence="6">Part of an energy-coupled inorganic carbon pump.</text>
</comment>
<dbReference type="RefSeq" id="WP_090670029.1">
    <property type="nucleotide sequence ID" value="NZ_FOUF01000020.1"/>
</dbReference>
<dbReference type="Proteomes" id="UP000199561">
    <property type="component" value="Unassembled WGS sequence"/>
</dbReference>
<keyword evidence="4 6" id="KW-0862">Zinc</keyword>
<protein>
    <recommendedName>
        <fullName evidence="6">Probable inorganic carbon transporter subunit DabA</fullName>
    </recommendedName>
</protein>
<keyword evidence="1 6" id="KW-0813">Transport</keyword>
<feature type="binding site" evidence="6">
    <location>
        <position position="788"/>
    </location>
    <ligand>
        <name>Zn(2+)</name>
        <dbReference type="ChEBI" id="CHEBI:29105"/>
    </ligand>
</feature>
<keyword evidence="2 6" id="KW-1003">Cell membrane</keyword>
<dbReference type="AlphaFoldDB" id="A0A1I4RQ11"/>
<dbReference type="EMBL" id="FOUF01000020">
    <property type="protein sequence ID" value="SFM54308.1"/>
    <property type="molecule type" value="Genomic_DNA"/>
</dbReference>
<proteinExistence type="inferred from homology"/>
<dbReference type="PANTHER" id="PTHR38344:SF1">
    <property type="entry name" value="INORGANIC CARBON TRANSPORTER SUBUNIT DABA-RELATED"/>
    <property type="match status" value="1"/>
</dbReference>
<keyword evidence="3 6" id="KW-0479">Metal-binding</keyword>
<dbReference type="STRING" id="52442.SAMN05421880_12036"/>
<dbReference type="PANTHER" id="PTHR38344">
    <property type="entry name" value="UPF0753 PROTEIN AQ_863"/>
    <property type="match status" value="1"/>
</dbReference>
<feature type="binding site" evidence="6">
    <location>
        <position position="517"/>
    </location>
    <ligand>
        <name>Zn(2+)</name>
        <dbReference type="ChEBI" id="CHEBI:29105"/>
    </ligand>
</feature>
<comment type="subunit">
    <text evidence="6">Forms a complex with DabB.</text>
</comment>
<evidence type="ECO:0000256" key="5">
    <source>
        <dbReference type="ARBA" id="ARBA00023136"/>
    </source>
</evidence>
<comment type="subcellular location">
    <subcellularLocation>
        <location evidence="6">Cell membrane</location>
        <topology evidence="6">Peripheral membrane protein</topology>
    </subcellularLocation>
</comment>
<dbReference type="HAMAP" id="MF_01871">
    <property type="entry name" value="DabA"/>
    <property type="match status" value="1"/>
</dbReference>
<evidence type="ECO:0000256" key="6">
    <source>
        <dbReference type="HAMAP-Rule" id="MF_01871"/>
    </source>
</evidence>
<keyword evidence="8" id="KW-1185">Reference proteome</keyword>
<dbReference type="GO" id="GO:0005886">
    <property type="term" value="C:plasma membrane"/>
    <property type="evidence" value="ECO:0007669"/>
    <property type="project" value="UniProtKB-SubCell"/>
</dbReference>
<accession>A0A1I4RQ11</accession>
<name>A0A1I4RQ11_9PROT</name>
<feature type="binding site" evidence="6">
    <location>
        <position position="515"/>
    </location>
    <ligand>
        <name>Zn(2+)</name>
        <dbReference type="ChEBI" id="CHEBI:29105"/>
    </ligand>
</feature>
<dbReference type="Pfam" id="PF10070">
    <property type="entry name" value="DabA"/>
    <property type="match status" value="1"/>
</dbReference>
<sequence>MKLIEETTANNVFARAVLEEKVDAIVARADVESLRTKLREEVKLANEVIAGFWPMRTFVHHNPLHSLEYLKFDEAVQRGKQFLNGKGYLPNYMYREYFKSGRIQPRHVDSALEAKVQNEHISIGTRQIGHKEVLHACLTNRISAFADEYPSVSNVNDPDYELIKSLSDRLASVLPVQDASEKLQAVASEDEAALARTVTLSQWCDQVLDTQIVDQITSDLIGRCEPFLDEGYTTWEMPGREKGFFRSWKATLSDEWATCGIDDVGRKVDQLPDDAEYVVIDCLQALAIPQQAWRDYITLHMSALPGWVGYIKWRAKQNNYVWQEAYPIDLFQYLAVSLWYERELVNKYCHQFLGIDGRYPEMISYMKNSSREYFLRRERIAGRLPAAYSAEVDRLSHRKGVTWDDLFNHYWDNANPKIVRASHNKLSKSLCLLASEMKIEPADLLNCSSTDLKKLIDWIKAFPESDHGPVWLRAFEAGYQEQLLGRIAEAKVKNEELAHSKTQVSERPHTQSVYCIDVRSEPFRRHLESLGPNQTYGFAGFFGVLIRHSFWEHEHKTEQYPVIVGPKTEVHEIPRSYLEKMLPMYEHRTSMIHAGHTLLHDLKHNAITTYVMVEAVGLFYTIQMFGKTILPRLYNKASHWLQKKLIPAISTTITVDKPSEAETEEMLKVKYENLIFKVLHDVTGLSRWQIPTHLVDALWQHILNSEAELTSSLIEIAGEAGISKDKLSETISRLQLQYGVEHKEISCQKESILHTGFSLDEQAQTVSTALRIMGLTSNFARLVLICGHGSESDNNPYESALDCGACGGNEGKPNARVFVMMANNPLVRERLAQNGIEIPADTYFVAGQINTTTDEVELFDLEDFPLSHSQDIARLIEYLEEAGRRTSQERCSRFADIENTLSYDEAKSHVIQRSADWSQVRPEWGLSSNTAFVIGRRALTDSLDLRGRVFLHSYDYRYDTESKFLEVLLTAPQVVAQWINMEHYFSTTDYDVYGSGSKIYHNVVGNFGVLAGPWSDLRLGLSWQTVMNGEMPFHEPMRLVSVVEAPRKEIEKLIAKHELLRHYYHNEWVNLVVMEPEEGVLYRYRPTGEWVRISNATSNQLH</sequence>
<comment type="cofactor">
    <cofactor evidence="6">
        <name>Zn(2+)</name>
        <dbReference type="ChEBI" id="CHEBI:29105"/>
    </cofactor>
</comment>
<reference evidence="7 8" key="1">
    <citation type="submission" date="2016-10" db="EMBL/GenBank/DDBJ databases">
        <authorList>
            <person name="de Groot N.N."/>
        </authorList>
    </citation>
    <scope>NUCLEOTIDE SEQUENCE [LARGE SCALE GENOMIC DNA]</scope>
    <source>
        <strain evidence="7 8">Nm146</strain>
    </source>
</reference>
<evidence type="ECO:0000256" key="2">
    <source>
        <dbReference type="ARBA" id="ARBA00022475"/>
    </source>
</evidence>
<organism evidence="7 8">
    <name type="scientific">Nitrosomonas nitrosa</name>
    <dbReference type="NCBI Taxonomy" id="52442"/>
    <lineage>
        <taxon>Bacteria</taxon>
        <taxon>Pseudomonadati</taxon>
        <taxon>Pseudomonadota</taxon>
        <taxon>Betaproteobacteria</taxon>
        <taxon>Nitrosomonadales</taxon>
        <taxon>Nitrosomonadaceae</taxon>
        <taxon>Nitrosomonas</taxon>
    </lineage>
</organism>
<evidence type="ECO:0000313" key="7">
    <source>
        <dbReference type="EMBL" id="SFM54308.1"/>
    </source>
</evidence>
<gene>
    <name evidence="6" type="primary">dabA</name>
    <name evidence="7" type="ORF">SAMN05421880_12036</name>
</gene>